<evidence type="ECO:0000313" key="1">
    <source>
        <dbReference type="EMBL" id="KRN01797.1"/>
    </source>
</evidence>
<reference evidence="1 2" key="1">
    <citation type="journal article" date="2015" name="Genome Announc.">
        <title>Expanding the biotechnology potential of lactobacilli through comparative genomics of 213 strains and associated genera.</title>
        <authorList>
            <person name="Sun Z."/>
            <person name="Harris H.M."/>
            <person name="McCann A."/>
            <person name="Guo C."/>
            <person name="Argimon S."/>
            <person name="Zhang W."/>
            <person name="Yang X."/>
            <person name="Jeffery I.B."/>
            <person name="Cooney J.C."/>
            <person name="Kagawa T.F."/>
            <person name="Liu W."/>
            <person name="Song Y."/>
            <person name="Salvetti E."/>
            <person name="Wrobel A."/>
            <person name="Rasinkangas P."/>
            <person name="Parkhill J."/>
            <person name="Rea M.C."/>
            <person name="O'Sullivan O."/>
            <person name="Ritari J."/>
            <person name="Douillard F.P."/>
            <person name="Paul Ross R."/>
            <person name="Yang R."/>
            <person name="Briner A.E."/>
            <person name="Felis G.E."/>
            <person name="de Vos W.M."/>
            <person name="Barrangou R."/>
            <person name="Klaenhammer T.R."/>
            <person name="Caufield P.W."/>
            <person name="Cui Y."/>
            <person name="Zhang H."/>
            <person name="O'Toole P.W."/>
        </authorList>
    </citation>
    <scope>NUCLEOTIDE SEQUENCE [LARGE SCALE GENOMIC DNA]</scope>
    <source>
        <strain evidence="1 2">DSM 21775</strain>
    </source>
</reference>
<organism evidence="1 2">
    <name type="scientific">Levilactobacillus senmaizukei DSM 21775 = NBRC 103853</name>
    <dbReference type="NCBI Taxonomy" id="1423803"/>
    <lineage>
        <taxon>Bacteria</taxon>
        <taxon>Bacillati</taxon>
        <taxon>Bacillota</taxon>
        <taxon>Bacilli</taxon>
        <taxon>Lactobacillales</taxon>
        <taxon>Lactobacillaceae</taxon>
        <taxon>Levilactobacillus</taxon>
    </lineage>
</organism>
<evidence type="ECO:0000313" key="2">
    <source>
        <dbReference type="Proteomes" id="UP000051589"/>
    </source>
</evidence>
<sequence length="59" mass="6892">MLTERLSEEEKQFQRMTWRAKRHGGQVVEREIMQQFTATIAEQDAILAAARRRPMSSVS</sequence>
<protein>
    <submittedName>
        <fullName evidence="1">Uncharacterized protein</fullName>
    </submittedName>
</protein>
<dbReference type="OrthoDB" id="2314268at2"/>
<dbReference type="EMBL" id="AYZH01000015">
    <property type="protein sequence ID" value="KRN01797.1"/>
    <property type="molecule type" value="Genomic_DNA"/>
</dbReference>
<proteinExistence type="predicted"/>
<keyword evidence="2" id="KW-1185">Reference proteome</keyword>
<comment type="caution">
    <text evidence="1">The sequence shown here is derived from an EMBL/GenBank/DDBJ whole genome shotgun (WGS) entry which is preliminary data.</text>
</comment>
<gene>
    <name evidence="1" type="ORF">FD13_GL000628</name>
</gene>
<dbReference type="Proteomes" id="UP000051589">
    <property type="component" value="Unassembled WGS sequence"/>
</dbReference>
<dbReference type="AlphaFoldDB" id="A0A0R2DJE0"/>
<dbReference type="RefSeq" id="WP_061776859.1">
    <property type="nucleotide sequence ID" value="NZ_AYZH01000015.1"/>
</dbReference>
<name>A0A0R2DJE0_9LACO</name>
<accession>A0A0R2DJE0</accession>
<dbReference type="PATRIC" id="fig|1423803.3.peg.625"/>